<protein>
    <submittedName>
        <fullName evidence="1">Uncharacterized protein</fullName>
    </submittedName>
</protein>
<evidence type="ECO:0000313" key="1">
    <source>
        <dbReference type="EMBL" id="RAI76752.1"/>
    </source>
</evidence>
<dbReference type="OrthoDB" id="798931at2"/>
<accession>A0A327NNG2</accession>
<sequence length="75" mass="8935">MQPSTGLNDVQLSLLRLFNRQMSYEESVEIRNLLAKHYAEKLFAEVDKIVVERNITEVDYENLRQQHQRTQSNQK</sequence>
<comment type="caution">
    <text evidence="1">The sequence shown here is derived from an EMBL/GenBank/DDBJ whole genome shotgun (WGS) entry which is preliminary data.</text>
</comment>
<proteinExistence type="predicted"/>
<dbReference type="Proteomes" id="UP000249016">
    <property type="component" value="Unassembled WGS sequence"/>
</dbReference>
<name>A0A327NNG2_9BACT</name>
<gene>
    <name evidence="1" type="ORF">HMF3257_25955</name>
</gene>
<keyword evidence="2" id="KW-1185">Reference proteome</keyword>
<dbReference type="EMBL" id="QLII01000001">
    <property type="protein sequence ID" value="RAI76752.1"/>
    <property type="molecule type" value="Genomic_DNA"/>
</dbReference>
<reference evidence="1 2" key="1">
    <citation type="submission" date="2018-06" db="EMBL/GenBank/DDBJ databases">
        <title>Spirosoma sp. HMF3257 Genome sequencing and assembly.</title>
        <authorList>
            <person name="Kang H."/>
            <person name="Cha I."/>
            <person name="Kim H."/>
            <person name="Kang J."/>
            <person name="Joh K."/>
        </authorList>
    </citation>
    <scope>NUCLEOTIDE SEQUENCE [LARGE SCALE GENOMIC DNA]</scope>
    <source>
        <strain evidence="1 2">HMF3257</strain>
    </source>
</reference>
<evidence type="ECO:0000313" key="2">
    <source>
        <dbReference type="Proteomes" id="UP000249016"/>
    </source>
</evidence>
<organism evidence="1 2">
    <name type="scientific">Spirosoma telluris</name>
    <dbReference type="NCBI Taxonomy" id="2183553"/>
    <lineage>
        <taxon>Bacteria</taxon>
        <taxon>Pseudomonadati</taxon>
        <taxon>Bacteroidota</taxon>
        <taxon>Cytophagia</taxon>
        <taxon>Cytophagales</taxon>
        <taxon>Cytophagaceae</taxon>
        <taxon>Spirosoma</taxon>
    </lineage>
</organism>
<dbReference type="RefSeq" id="WP_111346700.1">
    <property type="nucleotide sequence ID" value="NZ_QLII01000001.1"/>
</dbReference>
<dbReference type="AlphaFoldDB" id="A0A327NNG2"/>